<accession>A0A1V0SK00</accession>
<dbReference type="EMBL" id="KY684110">
    <property type="protein sequence ID" value="ARF12065.1"/>
    <property type="molecule type" value="Genomic_DNA"/>
</dbReference>
<dbReference type="InterPro" id="IPR017907">
    <property type="entry name" value="Znf_RING_CS"/>
</dbReference>
<name>A0A1V0SK00_9VIRU</name>
<sequence>MSGLFTKISNSLKEYKQRQQDDERIRQNLIDIKHRVRFDKYLNDLCEKNFYGFDISVEQMRLSPNPYNSGYHISVSIFDYIIRNYTNYVVIDKLFDMYPNKLNDNTLLVIIRQDEMDIAQKISLIQKIVNDGNLENFRKSLLKIFINNDDVLNKHKIELIDIVHPLGGSEYNDRVVELVIKTLSSIMGHISDVDKIVSHVEKLVINDETNTLSIKTKFEIINKTVFNVQHISSKDRVTLVNKIMNLMLELGNLEYLTINTSDFTIITYYVWITYCGIKPEHIDKNSLNSMDFLYENFKNCPRRYFTVFFDKYMIPNGKTLNELKNYAITKTLETNDYAFIEYLLTVENFKLDFSITSNAHNWYYIFLQNVNISFDKKIKFLLYLHDIKKLDSNFAIEFYNVSLDASNPLLFYDNIVELLNKFMKFNKKGFDFIHHKNANGKNLMTVLNKINYQKPLSIIKMYDVNEDDLNDDLNDDQQNNSNNSNNSNNCSVCMNSTVNVCIKHCGHTLCSDCANNLNKCPMCTKDYVPSDLVKIYLS</sequence>
<evidence type="ECO:0000256" key="3">
    <source>
        <dbReference type="ARBA" id="ARBA00022833"/>
    </source>
</evidence>
<dbReference type="GO" id="GO:0008270">
    <property type="term" value="F:zinc ion binding"/>
    <property type="evidence" value="ECO:0007669"/>
    <property type="project" value="UniProtKB-KW"/>
</dbReference>
<keyword evidence="2 4" id="KW-0863">Zinc-finger</keyword>
<organism evidence="6">
    <name type="scientific">Klosneuvirus KNV1</name>
    <dbReference type="NCBI Taxonomy" id="1977640"/>
    <lineage>
        <taxon>Viruses</taxon>
        <taxon>Varidnaviria</taxon>
        <taxon>Bamfordvirae</taxon>
        <taxon>Nucleocytoviricota</taxon>
        <taxon>Megaviricetes</taxon>
        <taxon>Imitervirales</taxon>
        <taxon>Mimiviridae</taxon>
        <taxon>Klosneuvirinae</taxon>
        <taxon>Klosneuvirus</taxon>
    </lineage>
</organism>
<dbReference type="PROSITE" id="PS00518">
    <property type="entry name" value="ZF_RING_1"/>
    <property type="match status" value="1"/>
</dbReference>
<dbReference type="InterPro" id="IPR001841">
    <property type="entry name" value="Znf_RING"/>
</dbReference>
<reference evidence="6" key="1">
    <citation type="journal article" date="2017" name="Science">
        <title>Giant viruses with an expanded complement of translation system components.</title>
        <authorList>
            <person name="Schulz F."/>
            <person name="Yutin N."/>
            <person name="Ivanova N.N."/>
            <person name="Ortega D.R."/>
            <person name="Lee T.K."/>
            <person name="Vierheilig J."/>
            <person name="Daims H."/>
            <person name="Horn M."/>
            <person name="Wagner M."/>
            <person name="Jensen G.J."/>
            <person name="Kyrpides N.C."/>
            <person name="Koonin E.V."/>
            <person name="Woyke T."/>
        </authorList>
    </citation>
    <scope>NUCLEOTIDE SEQUENCE</scope>
    <source>
        <strain evidence="6">KNV1</strain>
    </source>
</reference>
<evidence type="ECO:0000256" key="4">
    <source>
        <dbReference type="PROSITE-ProRule" id="PRU00175"/>
    </source>
</evidence>
<protein>
    <submittedName>
        <fullName evidence="6">RING finger domain protein</fullName>
    </submittedName>
</protein>
<evidence type="ECO:0000259" key="5">
    <source>
        <dbReference type="PROSITE" id="PS50089"/>
    </source>
</evidence>
<keyword evidence="1" id="KW-0479">Metal-binding</keyword>
<evidence type="ECO:0000313" key="6">
    <source>
        <dbReference type="EMBL" id="ARF12065.1"/>
    </source>
</evidence>
<feature type="domain" description="RING-type" evidence="5">
    <location>
        <begin position="490"/>
        <end position="524"/>
    </location>
</feature>
<keyword evidence="3" id="KW-0862">Zinc</keyword>
<dbReference type="SMART" id="SM00184">
    <property type="entry name" value="RING"/>
    <property type="match status" value="1"/>
</dbReference>
<evidence type="ECO:0000256" key="2">
    <source>
        <dbReference type="ARBA" id="ARBA00022771"/>
    </source>
</evidence>
<dbReference type="InterPro" id="IPR013083">
    <property type="entry name" value="Znf_RING/FYVE/PHD"/>
</dbReference>
<dbReference type="Gene3D" id="3.30.40.10">
    <property type="entry name" value="Zinc/RING finger domain, C3HC4 (zinc finger)"/>
    <property type="match status" value="1"/>
</dbReference>
<dbReference type="Pfam" id="PF13920">
    <property type="entry name" value="zf-C3HC4_3"/>
    <property type="match status" value="1"/>
</dbReference>
<gene>
    <name evidence="6" type="ORF">Klosneuvirus_3_200</name>
</gene>
<evidence type="ECO:0000256" key="1">
    <source>
        <dbReference type="ARBA" id="ARBA00022723"/>
    </source>
</evidence>
<dbReference type="SUPFAM" id="SSF57850">
    <property type="entry name" value="RING/U-box"/>
    <property type="match status" value="1"/>
</dbReference>
<proteinExistence type="predicted"/>
<dbReference type="PROSITE" id="PS50089">
    <property type="entry name" value="ZF_RING_2"/>
    <property type="match status" value="1"/>
</dbReference>